<evidence type="ECO:0000313" key="2">
    <source>
        <dbReference type="Proteomes" id="UP000674938"/>
    </source>
</evidence>
<keyword evidence="2" id="KW-1185">Reference proteome</keyword>
<dbReference type="RefSeq" id="WP_209532547.1">
    <property type="nucleotide sequence ID" value="NZ_JAEEGA010000024.1"/>
</dbReference>
<evidence type="ECO:0000313" key="1">
    <source>
        <dbReference type="EMBL" id="MBP1044234.1"/>
    </source>
</evidence>
<accession>A0A940SXL3</accession>
<reference evidence="1" key="1">
    <citation type="submission" date="2020-12" db="EMBL/GenBank/DDBJ databases">
        <title>Vagococcus allomyrinae sp. nov. and Enterococcus lavae sp. nov., isolated from the larvae of Allomyrina dichotoma.</title>
        <authorList>
            <person name="Lee S.D."/>
        </authorList>
    </citation>
    <scope>NUCLEOTIDE SEQUENCE</scope>
    <source>
        <strain evidence="1">BWB3-3</strain>
    </source>
</reference>
<dbReference type="AlphaFoldDB" id="A0A940SXL3"/>
<sequence length="128" mass="14510">MLKVHQVVFNETMILNEGAFLLVNVEPIYDVRECSNQDDQDGEQEKKRIGTKVIVALTGHQLEKIVVTLPDIKLACKSLNELALEEVSFTDFSGMFCKENTHEDYVFKATASHLKFVHSLQEPIKTAE</sequence>
<proteinExistence type="predicted"/>
<protein>
    <submittedName>
        <fullName evidence="1">Uncharacterized protein</fullName>
    </submittedName>
</protein>
<comment type="caution">
    <text evidence="1">The sequence shown here is derived from an EMBL/GenBank/DDBJ whole genome shotgun (WGS) entry which is preliminary data.</text>
</comment>
<gene>
    <name evidence="1" type="ORF">I6N95_24805</name>
</gene>
<name>A0A940SXL3_9ENTE</name>
<dbReference type="Proteomes" id="UP000674938">
    <property type="component" value="Unassembled WGS sequence"/>
</dbReference>
<dbReference type="EMBL" id="JAEEGA010000024">
    <property type="protein sequence ID" value="MBP1044234.1"/>
    <property type="molecule type" value="Genomic_DNA"/>
</dbReference>
<organism evidence="1 2">
    <name type="scientific">Vagococcus allomyrinae</name>
    <dbReference type="NCBI Taxonomy" id="2794353"/>
    <lineage>
        <taxon>Bacteria</taxon>
        <taxon>Bacillati</taxon>
        <taxon>Bacillota</taxon>
        <taxon>Bacilli</taxon>
        <taxon>Lactobacillales</taxon>
        <taxon>Enterococcaceae</taxon>
        <taxon>Vagococcus</taxon>
    </lineage>
</organism>